<dbReference type="PANTHER" id="PTHR24279:SF125">
    <property type="entry name" value="CYTOCHROME P450 FAMILY 24 SUBFAMILY A MEMBER 1"/>
    <property type="match status" value="1"/>
</dbReference>
<dbReference type="Proteomes" id="UP000478052">
    <property type="component" value="Unassembled WGS sequence"/>
</dbReference>
<comment type="cofactor">
    <cofactor evidence="1 8">
        <name>heme</name>
        <dbReference type="ChEBI" id="CHEBI:30413"/>
    </cofactor>
</comment>
<keyword evidence="10" id="KW-1185">Reference proteome</keyword>
<dbReference type="GO" id="GO:0005743">
    <property type="term" value="C:mitochondrial inner membrane"/>
    <property type="evidence" value="ECO:0007669"/>
    <property type="project" value="TreeGrafter"/>
</dbReference>
<name>A0A6G0Z931_APHCR</name>
<dbReference type="GO" id="GO:0006704">
    <property type="term" value="P:glucocorticoid biosynthetic process"/>
    <property type="evidence" value="ECO:0007669"/>
    <property type="project" value="TreeGrafter"/>
</dbReference>
<dbReference type="GO" id="GO:0071375">
    <property type="term" value="P:cellular response to peptide hormone stimulus"/>
    <property type="evidence" value="ECO:0007669"/>
    <property type="project" value="TreeGrafter"/>
</dbReference>
<keyword evidence="6 8" id="KW-0408">Iron</keyword>
<evidence type="ECO:0000256" key="2">
    <source>
        <dbReference type="ARBA" id="ARBA00010617"/>
    </source>
</evidence>
<dbReference type="SUPFAM" id="SSF48264">
    <property type="entry name" value="Cytochrome P450"/>
    <property type="match status" value="1"/>
</dbReference>
<dbReference type="AlphaFoldDB" id="A0A6G0Z931"/>
<dbReference type="OrthoDB" id="3945418at2759"/>
<dbReference type="GO" id="GO:0008203">
    <property type="term" value="P:cholesterol metabolic process"/>
    <property type="evidence" value="ECO:0007669"/>
    <property type="project" value="TreeGrafter"/>
</dbReference>
<evidence type="ECO:0000256" key="8">
    <source>
        <dbReference type="PIRSR" id="PIRSR602401-1"/>
    </source>
</evidence>
<evidence type="ECO:0000256" key="4">
    <source>
        <dbReference type="ARBA" id="ARBA00022723"/>
    </source>
</evidence>
<organism evidence="9 10">
    <name type="scientific">Aphis craccivora</name>
    <name type="common">Cowpea aphid</name>
    <dbReference type="NCBI Taxonomy" id="307492"/>
    <lineage>
        <taxon>Eukaryota</taxon>
        <taxon>Metazoa</taxon>
        <taxon>Ecdysozoa</taxon>
        <taxon>Arthropoda</taxon>
        <taxon>Hexapoda</taxon>
        <taxon>Insecta</taxon>
        <taxon>Pterygota</taxon>
        <taxon>Neoptera</taxon>
        <taxon>Paraneoptera</taxon>
        <taxon>Hemiptera</taxon>
        <taxon>Sternorrhyncha</taxon>
        <taxon>Aphidomorpha</taxon>
        <taxon>Aphidoidea</taxon>
        <taxon>Aphididae</taxon>
        <taxon>Aphidini</taxon>
        <taxon>Aphis</taxon>
        <taxon>Aphis</taxon>
    </lineage>
</organism>
<dbReference type="Gene3D" id="1.10.630.10">
    <property type="entry name" value="Cytochrome P450"/>
    <property type="match status" value="1"/>
</dbReference>
<dbReference type="GO" id="GO:0004497">
    <property type="term" value="F:monooxygenase activity"/>
    <property type="evidence" value="ECO:0007669"/>
    <property type="project" value="UniProtKB-KW"/>
</dbReference>
<dbReference type="GO" id="GO:0005506">
    <property type="term" value="F:iron ion binding"/>
    <property type="evidence" value="ECO:0007669"/>
    <property type="project" value="InterPro"/>
</dbReference>
<evidence type="ECO:0000313" key="9">
    <source>
        <dbReference type="EMBL" id="KAF0767093.1"/>
    </source>
</evidence>
<keyword evidence="3 8" id="KW-0349">Heme</keyword>
<comment type="caution">
    <text evidence="9">The sequence shown here is derived from an EMBL/GenBank/DDBJ whole genome shotgun (WGS) entry which is preliminary data.</text>
</comment>
<gene>
    <name evidence="9" type="ORF">FWK35_00002368</name>
</gene>
<dbReference type="InterPro" id="IPR001128">
    <property type="entry name" value="Cyt_P450"/>
</dbReference>
<sequence length="491" mass="56637">MSNRYCSLVLVNFTKIRFMSTSNLKNIRTKSKKEIPIVKGLPIVGTMFSILAAGGGRKLHEYIDKRHEQYGSVFREKLGPVDAIWISNPLDMKLLFAQEGKFPKHILPEAWLLYNDTYGQQRGLYFMDGEEWWKYRQIFNKIMLKDLNVHFIESYKIVINDLLNEWELRDGQVLPNLIADLYKLSISCKLSVFYFKLINNEFMVAHLVGGVYDNYKNDISNDVNCLAQCIQKVFQCTVKFTVIPANISKSLKLKIWNDFVLAVDNSIESANNLVSKLMSFNGDGLLNSILNVHDIPIDMVKRLIVDFIIAAGDTTAYSTQWSLYTLGLHKSIQNNLRHRLLETDFLECDYLNNVLKEVLRIYPLAPFIARFSPNDIYLTDHMIPANSLVVMSMFTSGRNGKYFNNPDDFEPDRWYRLKNNKYKGVNEPFATLPYGFGARSCIGQKMAHVQMCLTLAECIKRYEIQTMKPVKIALDLITVPDNHINIKIQKI</sequence>
<evidence type="ECO:0000256" key="6">
    <source>
        <dbReference type="ARBA" id="ARBA00023004"/>
    </source>
</evidence>
<evidence type="ECO:0000256" key="7">
    <source>
        <dbReference type="ARBA" id="ARBA00023033"/>
    </source>
</evidence>
<dbReference type="InterPro" id="IPR036396">
    <property type="entry name" value="Cyt_P450_sf"/>
</dbReference>
<dbReference type="GO" id="GO:0020037">
    <property type="term" value="F:heme binding"/>
    <property type="evidence" value="ECO:0007669"/>
    <property type="project" value="InterPro"/>
</dbReference>
<evidence type="ECO:0000256" key="3">
    <source>
        <dbReference type="ARBA" id="ARBA00022617"/>
    </source>
</evidence>
<dbReference type="Pfam" id="PF00067">
    <property type="entry name" value="p450"/>
    <property type="match status" value="1"/>
</dbReference>
<dbReference type="PRINTS" id="PR00463">
    <property type="entry name" value="EP450I"/>
</dbReference>
<accession>A0A6G0Z931</accession>
<evidence type="ECO:0000313" key="10">
    <source>
        <dbReference type="Proteomes" id="UP000478052"/>
    </source>
</evidence>
<dbReference type="CDD" id="cd11054">
    <property type="entry name" value="CYP24A1-like"/>
    <property type="match status" value="1"/>
</dbReference>
<keyword evidence="5" id="KW-0560">Oxidoreductase</keyword>
<proteinExistence type="inferred from homology"/>
<protein>
    <submittedName>
        <fullName evidence="9">Cytochrome P450 315a1, mitochondrial isoform X1</fullName>
    </submittedName>
</protein>
<dbReference type="GO" id="GO:0034650">
    <property type="term" value="P:cortisol metabolic process"/>
    <property type="evidence" value="ECO:0007669"/>
    <property type="project" value="TreeGrafter"/>
</dbReference>
<keyword evidence="4 8" id="KW-0479">Metal-binding</keyword>
<dbReference type="GO" id="GO:0016705">
    <property type="term" value="F:oxidoreductase activity, acting on paired donors, with incorporation or reduction of molecular oxygen"/>
    <property type="evidence" value="ECO:0007669"/>
    <property type="project" value="InterPro"/>
</dbReference>
<dbReference type="GO" id="GO:0006700">
    <property type="term" value="P:C21-steroid hormone biosynthetic process"/>
    <property type="evidence" value="ECO:0007669"/>
    <property type="project" value="TreeGrafter"/>
</dbReference>
<feature type="binding site" description="axial binding residue" evidence="8">
    <location>
        <position position="441"/>
    </location>
    <ligand>
        <name>heme</name>
        <dbReference type="ChEBI" id="CHEBI:30413"/>
    </ligand>
    <ligandPart>
        <name>Fe</name>
        <dbReference type="ChEBI" id="CHEBI:18248"/>
    </ligandPart>
</feature>
<evidence type="ECO:0000256" key="5">
    <source>
        <dbReference type="ARBA" id="ARBA00023002"/>
    </source>
</evidence>
<dbReference type="PRINTS" id="PR00385">
    <property type="entry name" value="P450"/>
</dbReference>
<dbReference type="InterPro" id="IPR002401">
    <property type="entry name" value="Cyt_P450_E_grp-I"/>
</dbReference>
<evidence type="ECO:0000256" key="1">
    <source>
        <dbReference type="ARBA" id="ARBA00001971"/>
    </source>
</evidence>
<dbReference type="PANTHER" id="PTHR24279">
    <property type="entry name" value="CYTOCHROME P450"/>
    <property type="match status" value="1"/>
</dbReference>
<reference evidence="9 10" key="1">
    <citation type="submission" date="2019-08" db="EMBL/GenBank/DDBJ databases">
        <title>Whole genome of Aphis craccivora.</title>
        <authorList>
            <person name="Voronova N.V."/>
            <person name="Shulinski R.S."/>
            <person name="Bandarenka Y.V."/>
            <person name="Zhorov D.G."/>
            <person name="Warner D."/>
        </authorList>
    </citation>
    <scope>NUCLEOTIDE SEQUENCE [LARGE SCALE GENOMIC DNA]</scope>
    <source>
        <strain evidence="9">180601</strain>
        <tissue evidence="9">Whole Body</tissue>
    </source>
</reference>
<keyword evidence="7" id="KW-0503">Monooxygenase</keyword>
<dbReference type="EMBL" id="VUJU01001042">
    <property type="protein sequence ID" value="KAF0767093.1"/>
    <property type="molecule type" value="Genomic_DNA"/>
</dbReference>
<comment type="similarity">
    <text evidence="2">Belongs to the cytochrome P450 family.</text>
</comment>
<dbReference type="InterPro" id="IPR050479">
    <property type="entry name" value="CYP11_CYP27_families"/>
</dbReference>